<dbReference type="AlphaFoldDB" id="A0A4U6RY85"/>
<accession>A0A4U6RY85</accession>
<dbReference type="EMBL" id="SZZP01000010">
    <property type="protein sequence ID" value="TKV80207.1"/>
    <property type="molecule type" value="Genomic_DNA"/>
</dbReference>
<protein>
    <recommendedName>
        <fullName evidence="3">CobQ/CobB/MinD/ParA nucleotide binding domain-containing protein</fullName>
    </recommendedName>
</protein>
<comment type="caution">
    <text evidence="1">The sequence shown here is derived from an EMBL/GenBank/DDBJ whole genome shotgun (WGS) entry which is preliminary data.</text>
</comment>
<proteinExistence type="predicted"/>
<reference evidence="1 2" key="1">
    <citation type="submission" date="2019-05" db="EMBL/GenBank/DDBJ databases">
        <title>Draft Genome of Bradyrhizobium elkanii strain SEMIA 938, Used in Commercial Inoculants for Lupinus spp. in Brazil.</title>
        <authorList>
            <person name="Hungria M."/>
            <person name="Delamuta J.R.M."/>
            <person name="Ribeiro R.A."/>
            <person name="Nogueira M.A."/>
        </authorList>
    </citation>
    <scope>NUCLEOTIDE SEQUENCE [LARGE SCALE GENOMIC DNA]</scope>
    <source>
        <strain evidence="1 2">Semia 938</strain>
    </source>
</reference>
<name>A0A4U6RY85_BRAEL</name>
<evidence type="ECO:0008006" key="3">
    <source>
        <dbReference type="Google" id="ProtNLM"/>
    </source>
</evidence>
<evidence type="ECO:0000313" key="2">
    <source>
        <dbReference type="Proteomes" id="UP000305095"/>
    </source>
</evidence>
<evidence type="ECO:0000313" key="1">
    <source>
        <dbReference type="EMBL" id="TKV80207.1"/>
    </source>
</evidence>
<dbReference type="Proteomes" id="UP000305095">
    <property type="component" value="Unassembled WGS sequence"/>
</dbReference>
<gene>
    <name evidence="1" type="ORF">FDV58_18490</name>
</gene>
<sequence>MLATPIYIICSPSPQVGKTLVARLVSEYLLLKNGTALSFDVNLKEPSLLDYLPNITETADVIDTYGKMQLMDPLIIHDRVAKVIDLGFHAFDEFFKMCEEIGFIKETARCCVAPVILFVAGADRHSFRGYEMLRRQIPPAALVTVHNEFVLRGGLPEAMDCERVLRISALPLFLKRYVDRLSFSFTGYLRDEKDWTTELHQWIRRNYTMFRDLESSVMQRGSYRSRATNIESLRGTRATEGPAHYPFRYQR</sequence>
<dbReference type="RefSeq" id="WP_137479494.1">
    <property type="nucleotide sequence ID" value="NZ_SZZP01000010.1"/>
</dbReference>
<organism evidence="1 2">
    <name type="scientific">Bradyrhizobium elkanii</name>
    <dbReference type="NCBI Taxonomy" id="29448"/>
    <lineage>
        <taxon>Bacteria</taxon>
        <taxon>Pseudomonadati</taxon>
        <taxon>Pseudomonadota</taxon>
        <taxon>Alphaproteobacteria</taxon>
        <taxon>Hyphomicrobiales</taxon>
        <taxon>Nitrobacteraceae</taxon>
        <taxon>Bradyrhizobium</taxon>
    </lineage>
</organism>